<reference evidence="2 3" key="1">
    <citation type="submission" date="2023-08" db="EMBL/GenBank/DDBJ databases">
        <title>Pathogen: clinical or host-associated sample.</title>
        <authorList>
            <person name="Hergert J."/>
            <person name="Casey R."/>
            <person name="Wagner J."/>
            <person name="Young E.L."/>
            <person name="Oakeson K.F."/>
        </authorList>
    </citation>
    <scope>NUCLEOTIDE SEQUENCE [LARGE SCALE GENOMIC DNA]</scope>
    <source>
        <strain evidence="2 3">UPHL-collab-2</strain>
    </source>
</reference>
<dbReference type="EMBL" id="CP132314">
    <property type="protein sequence ID" value="WLS04167.1"/>
    <property type="molecule type" value="Genomic_DNA"/>
</dbReference>
<dbReference type="RefSeq" id="WP_306160084.1">
    <property type="nucleotide sequence ID" value="NZ_CP132314.1"/>
</dbReference>
<sequence length="816" mass="92556">MTISITELASQIIPEQTVLFFGAGSSIPSRAPSVAQLIEAIAREFKISPDGYTLPEFSGIAEEKSKSRYRLINTIRKLFSNIRPTGGLLNLPLYSWKGIFTTNYDRLIEDSYQKREIALKVYSSDFDFGINASISPVKLFKLHGTIEKDEIDGNNSRLILTEADYDRTQQYRENLYNQFRAYLAGAHCIIIGHSLADPDIREIVNKASSINQQTLGGGRITLLMYTADEDRALLHEKRGIEVCFGGIDEFFRALAQSSDQAQRVSVDPLDPLDQEPALRTNTIDVQHSAQASASDATAIFNGWPASYSDIVAGLTFGRTVANEIDAYLDEDSSLCALLLGASGVGKTTAVRQVLLKRLKKGDYCWEHNTDTTLSPDHWRKVMFWLKDQGKVGVLFIDDAHGHLQQLNDIIDIAASSNCAHLKLIIVSARNHWYPRIKTPNLYRYGKEWQLGQLNQEEIERLLNVTENNDKLRPLVELNFSGFSKHERRRRLVERCEKDFFVCLKNIFASDNMDDIILREFASLEPPLQEVYKHVAAMETAGVRVHRQLVIRTLQIPAQGISGVLGSLSEIVHEYDVDRREGIYGWRCRHPVISSIITKFKFNDLDKTVALFERIIDNIMPTVELEIRTIRELCNIENGLPRIPDKDVQNRLLRKMMSVAPGERVPRHRLIRNLIDQGDFEKAETEIRIFQKDFGQEGPLHRYKVNLMVARAKKTPGILEEDRISLLEQAQQLAVSGIDRYQFNKNMLSAYADLGIEYYKKTGSLVFYDDAMNRMKAAEDNLGDPEVSKMISRYERRIAGRAAGVEEENDSTVAETA</sequence>
<keyword evidence="3" id="KW-1185">Reference proteome</keyword>
<dbReference type="SUPFAM" id="SSF52467">
    <property type="entry name" value="DHS-like NAD/FAD-binding domain"/>
    <property type="match status" value="1"/>
</dbReference>
<gene>
    <name evidence="2" type="ORF">Q9315_05990</name>
</gene>
<dbReference type="Pfam" id="PF13289">
    <property type="entry name" value="SIR2_2"/>
    <property type="match status" value="1"/>
</dbReference>
<evidence type="ECO:0000313" key="3">
    <source>
        <dbReference type="Proteomes" id="UP001225788"/>
    </source>
</evidence>
<dbReference type="InterPro" id="IPR027417">
    <property type="entry name" value="P-loop_NTPase"/>
</dbReference>
<name>A0ABY9K6I1_9HYPH</name>
<evidence type="ECO:0000259" key="1">
    <source>
        <dbReference type="Pfam" id="PF25199"/>
    </source>
</evidence>
<dbReference type="Pfam" id="PF25199">
    <property type="entry name" value="nSTAND_NTPase5"/>
    <property type="match status" value="1"/>
</dbReference>
<evidence type="ECO:0000313" key="2">
    <source>
        <dbReference type="EMBL" id="WLS04167.1"/>
    </source>
</evidence>
<dbReference type="Proteomes" id="UP001225788">
    <property type="component" value="Chromosome"/>
</dbReference>
<dbReference type="SUPFAM" id="SSF52540">
    <property type="entry name" value="P-loop containing nucleoside triphosphate hydrolases"/>
    <property type="match status" value="1"/>
</dbReference>
<dbReference type="InterPro" id="IPR057574">
    <property type="entry name" value="nSTAND_NTPase5_dom"/>
</dbReference>
<proteinExistence type="predicted"/>
<dbReference type="InterPro" id="IPR029035">
    <property type="entry name" value="DHS-like_NAD/FAD-binding_dom"/>
</dbReference>
<organism evidence="2 3">
    <name type="scientific">Shinella oryzae</name>
    <dbReference type="NCBI Taxonomy" id="2871820"/>
    <lineage>
        <taxon>Bacteria</taxon>
        <taxon>Pseudomonadati</taxon>
        <taxon>Pseudomonadota</taxon>
        <taxon>Alphaproteobacteria</taxon>
        <taxon>Hyphomicrobiales</taxon>
        <taxon>Rhizobiaceae</taxon>
        <taxon>Shinella</taxon>
    </lineage>
</organism>
<dbReference type="CDD" id="cd00009">
    <property type="entry name" value="AAA"/>
    <property type="match status" value="1"/>
</dbReference>
<protein>
    <submittedName>
        <fullName evidence="2">SIR2 family protein</fullName>
    </submittedName>
</protein>
<accession>A0ABY9K6I1</accession>
<feature type="domain" description="Novel STAND NTPase 5" evidence="1">
    <location>
        <begin position="300"/>
        <end position="432"/>
    </location>
</feature>